<evidence type="ECO:0000256" key="5">
    <source>
        <dbReference type="ARBA" id="ARBA00022725"/>
    </source>
</evidence>
<keyword evidence="12" id="KW-1185">Reference proteome</keyword>
<dbReference type="AlphaFoldDB" id="A0ABD1FF15"/>
<evidence type="ECO:0000256" key="9">
    <source>
        <dbReference type="ARBA" id="ARBA00023224"/>
    </source>
</evidence>
<evidence type="ECO:0000256" key="2">
    <source>
        <dbReference type="ARBA" id="ARBA00022475"/>
    </source>
</evidence>
<comment type="caution">
    <text evidence="11">The sequence shown here is derived from an EMBL/GenBank/DDBJ whole genome shotgun (WGS) entry which is preliminary data.</text>
</comment>
<dbReference type="EMBL" id="JBDJPC010000001">
    <property type="protein sequence ID" value="KAL1517873.1"/>
    <property type="molecule type" value="Genomic_DNA"/>
</dbReference>
<keyword evidence="2" id="KW-1003">Cell membrane</keyword>
<keyword evidence="6" id="KW-1133">Transmembrane helix</keyword>
<evidence type="ECO:0000256" key="6">
    <source>
        <dbReference type="ARBA" id="ARBA00022989"/>
    </source>
</evidence>
<proteinExistence type="predicted"/>
<dbReference type="PANTHER" id="PTHR21137:SF35">
    <property type="entry name" value="ODORANT RECEPTOR 19A-RELATED"/>
    <property type="match status" value="1"/>
</dbReference>
<keyword evidence="4" id="KW-0812">Transmembrane</keyword>
<evidence type="ECO:0000313" key="11">
    <source>
        <dbReference type="EMBL" id="KAL1517873.1"/>
    </source>
</evidence>
<keyword evidence="7" id="KW-0472">Membrane</keyword>
<reference evidence="11 12" key="1">
    <citation type="submission" date="2024-05" db="EMBL/GenBank/DDBJ databases">
        <title>Genetic variation in Jamaican populations of the coffee berry borer (Hypothenemus hampei).</title>
        <authorList>
            <person name="Errbii M."/>
            <person name="Myrie A."/>
        </authorList>
    </citation>
    <scope>NUCLEOTIDE SEQUENCE [LARGE SCALE GENOMIC DNA]</scope>
    <source>
        <strain evidence="11">JA-Hopewell-2020-01-JO</strain>
        <tissue evidence="11">Whole body</tissue>
    </source>
</reference>
<evidence type="ECO:0000256" key="7">
    <source>
        <dbReference type="ARBA" id="ARBA00023136"/>
    </source>
</evidence>
<sequence length="130" mass="15056">MLMEFLLSSLNIACVIFQLINAEHVGGEIFAFSVISIYVLQQFVFAWHANEIAVESSRLSEAIYTSEWYQCSTKIQKIMKLVVLRSQKPLFLTIGNFRPLTTQTVISTFSTYVLNKFRNFFNVHTYLRIS</sequence>
<feature type="chain" id="PRO_5044863436" evidence="10">
    <location>
        <begin position="23"/>
        <end position="130"/>
    </location>
</feature>
<dbReference type="GO" id="GO:0007608">
    <property type="term" value="P:sensory perception of smell"/>
    <property type="evidence" value="ECO:0007669"/>
    <property type="project" value="UniProtKB-KW"/>
</dbReference>
<keyword evidence="5" id="KW-0552">Olfaction</keyword>
<evidence type="ECO:0000256" key="1">
    <source>
        <dbReference type="ARBA" id="ARBA00004651"/>
    </source>
</evidence>
<name>A0ABD1FF15_HYPHA</name>
<evidence type="ECO:0000256" key="8">
    <source>
        <dbReference type="ARBA" id="ARBA00023170"/>
    </source>
</evidence>
<comment type="subcellular location">
    <subcellularLocation>
        <location evidence="1">Cell membrane</location>
        <topology evidence="1">Multi-pass membrane protein</topology>
    </subcellularLocation>
</comment>
<feature type="signal peptide" evidence="10">
    <location>
        <begin position="1"/>
        <end position="22"/>
    </location>
</feature>
<keyword evidence="3" id="KW-0716">Sensory transduction</keyword>
<keyword evidence="8" id="KW-0675">Receptor</keyword>
<gene>
    <name evidence="11" type="ORF">ABEB36_001580</name>
</gene>
<keyword evidence="10" id="KW-0732">Signal</keyword>
<dbReference type="InterPro" id="IPR004117">
    <property type="entry name" value="7tm6_olfct_rcpt"/>
</dbReference>
<dbReference type="Proteomes" id="UP001566132">
    <property type="component" value="Unassembled WGS sequence"/>
</dbReference>
<dbReference type="GO" id="GO:0005886">
    <property type="term" value="C:plasma membrane"/>
    <property type="evidence" value="ECO:0007669"/>
    <property type="project" value="UniProtKB-SubCell"/>
</dbReference>
<evidence type="ECO:0000256" key="4">
    <source>
        <dbReference type="ARBA" id="ARBA00022692"/>
    </source>
</evidence>
<protein>
    <submittedName>
        <fullName evidence="11">Uncharacterized protein</fullName>
    </submittedName>
</protein>
<dbReference type="PANTHER" id="PTHR21137">
    <property type="entry name" value="ODORANT RECEPTOR"/>
    <property type="match status" value="1"/>
</dbReference>
<organism evidence="11 12">
    <name type="scientific">Hypothenemus hampei</name>
    <name type="common">Coffee berry borer</name>
    <dbReference type="NCBI Taxonomy" id="57062"/>
    <lineage>
        <taxon>Eukaryota</taxon>
        <taxon>Metazoa</taxon>
        <taxon>Ecdysozoa</taxon>
        <taxon>Arthropoda</taxon>
        <taxon>Hexapoda</taxon>
        <taxon>Insecta</taxon>
        <taxon>Pterygota</taxon>
        <taxon>Neoptera</taxon>
        <taxon>Endopterygota</taxon>
        <taxon>Coleoptera</taxon>
        <taxon>Polyphaga</taxon>
        <taxon>Cucujiformia</taxon>
        <taxon>Curculionidae</taxon>
        <taxon>Scolytinae</taxon>
        <taxon>Hypothenemus</taxon>
    </lineage>
</organism>
<evidence type="ECO:0000256" key="10">
    <source>
        <dbReference type="SAM" id="SignalP"/>
    </source>
</evidence>
<dbReference type="GO" id="GO:0007165">
    <property type="term" value="P:signal transduction"/>
    <property type="evidence" value="ECO:0007669"/>
    <property type="project" value="UniProtKB-KW"/>
</dbReference>
<accession>A0ABD1FF15</accession>
<keyword evidence="9" id="KW-0807">Transducer</keyword>
<evidence type="ECO:0000256" key="3">
    <source>
        <dbReference type="ARBA" id="ARBA00022606"/>
    </source>
</evidence>
<evidence type="ECO:0000313" key="12">
    <source>
        <dbReference type="Proteomes" id="UP001566132"/>
    </source>
</evidence>
<dbReference type="Pfam" id="PF02949">
    <property type="entry name" value="7tm_6"/>
    <property type="match status" value="1"/>
</dbReference>